<evidence type="ECO:0000313" key="2">
    <source>
        <dbReference type="EMBL" id="AYL99295.1"/>
    </source>
</evidence>
<dbReference type="InterPro" id="IPR051604">
    <property type="entry name" value="Ergot_Alk_Oxidoreductase"/>
</dbReference>
<dbReference type="KEGG" id="muh:HYN43_002840"/>
<dbReference type="Gene3D" id="3.40.50.720">
    <property type="entry name" value="NAD(P)-binding Rossmann-like Domain"/>
    <property type="match status" value="1"/>
</dbReference>
<dbReference type="SUPFAM" id="SSF51735">
    <property type="entry name" value="NAD(P)-binding Rossmann-fold domains"/>
    <property type="match status" value="1"/>
</dbReference>
<dbReference type="PANTHER" id="PTHR43162:SF1">
    <property type="entry name" value="PRESTALK A DIFFERENTIATION PROTEIN A"/>
    <property type="match status" value="1"/>
</dbReference>
<dbReference type="PANTHER" id="PTHR43162">
    <property type="match status" value="1"/>
</dbReference>
<name>A0A494W704_9SPHI</name>
<sequence length="292" mass="32099">MKNNILVTGAAGDTGTHVVSQLLKAGANVRAMVRQEDQRSDALKNSGAEIVVGDLNDFNSVSAALKGMNTAYFVYPLAPGLLEATAYFAQAAREEQLKLVVNVSQRTSLRDAPSHSAQNHWVAERMLDRSGVPVTHLQPTLFMEWLVYFAEDIRDNSRIVTPFGKAKYASISSEDIARVAAAILLDPASHAGKIYPLFGPQELTQYEVAKILSDQVGRTISYIEVEPEAFGQIVSESDSPFNRPFNIQHFIGIAYMFRSGRLEGMNNNVEEITGTKPRSFAEFISERPGLFG</sequence>
<dbReference type="Proteomes" id="UP000270046">
    <property type="component" value="Chromosome"/>
</dbReference>
<accession>A0A494W704</accession>
<evidence type="ECO:0000313" key="3">
    <source>
        <dbReference type="Proteomes" id="UP000270046"/>
    </source>
</evidence>
<dbReference type="AlphaFoldDB" id="A0A494W704"/>
<dbReference type="InterPro" id="IPR008030">
    <property type="entry name" value="NmrA-like"/>
</dbReference>
<reference evidence="2 3" key="1">
    <citation type="submission" date="2018-10" db="EMBL/GenBank/DDBJ databases">
        <title>Genome sequencing of Mucilaginibacter sp. HYN0043.</title>
        <authorList>
            <person name="Kim M."/>
            <person name="Yi H."/>
        </authorList>
    </citation>
    <scope>NUCLEOTIDE SEQUENCE [LARGE SCALE GENOMIC DNA]</scope>
    <source>
        <strain evidence="2 3">HYN0043</strain>
    </source>
</reference>
<organism evidence="2 3">
    <name type="scientific">Mucilaginibacter celer</name>
    <dbReference type="NCBI Taxonomy" id="2305508"/>
    <lineage>
        <taxon>Bacteria</taxon>
        <taxon>Pseudomonadati</taxon>
        <taxon>Bacteroidota</taxon>
        <taxon>Sphingobacteriia</taxon>
        <taxon>Sphingobacteriales</taxon>
        <taxon>Sphingobacteriaceae</taxon>
        <taxon>Mucilaginibacter</taxon>
    </lineage>
</organism>
<dbReference type="Pfam" id="PF05368">
    <property type="entry name" value="NmrA"/>
    <property type="match status" value="1"/>
</dbReference>
<proteinExistence type="predicted"/>
<dbReference type="Gene3D" id="3.90.25.10">
    <property type="entry name" value="UDP-galactose 4-epimerase, domain 1"/>
    <property type="match status" value="1"/>
</dbReference>
<dbReference type="InterPro" id="IPR036291">
    <property type="entry name" value="NAD(P)-bd_dom_sf"/>
</dbReference>
<protein>
    <submittedName>
        <fullName evidence="2">NAD-dependent epimerase/dehydratase family protein</fullName>
    </submittedName>
</protein>
<dbReference type="EMBL" id="CP032869">
    <property type="protein sequence ID" value="AYL99295.1"/>
    <property type="molecule type" value="Genomic_DNA"/>
</dbReference>
<keyword evidence="3" id="KW-1185">Reference proteome</keyword>
<evidence type="ECO:0000259" key="1">
    <source>
        <dbReference type="Pfam" id="PF05368"/>
    </source>
</evidence>
<gene>
    <name evidence="2" type="ORF">HYN43_002840</name>
</gene>
<dbReference type="OrthoDB" id="9780595at2"/>
<feature type="domain" description="NmrA-like" evidence="1">
    <location>
        <begin position="1"/>
        <end position="256"/>
    </location>
</feature>